<keyword evidence="10" id="KW-1133">Transmembrane helix</keyword>
<dbReference type="InterPro" id="IPR002401">
    <property type="entry name" value="Cyt_P450_E_grp-I"/>
</dbReference>
<evidence type="ECO:0000313" key="11">
    <source>
        <dbReference type="EMBL" id="AIW80000.1"/>
    </source>
</evidence>
<keyword evidence="7 9" id="KW-0503">Monooxygenase</keyword>
<evidence type="ECO:0000256" key="3">
    <source>
        <dbReference type="ARBA" id="ARBA00022617"/>
    </source>
</evidence>
<dbReference type="EMBL" id="KM217037">
    <property type="protein sequence ID" value="AIW80000.1"/>
    <property type="molecule type" value="mRNA"/>
</dbReference>
<dbReference type="InterPro" id="IPR001128">
    <property type="entry name" value="Cyt_P450"/>
</dbReference>
<dbReference type="PRINTS" id="PR00463">
    <property type="entry name" value="EP450I"/>
</dbReference>
<dbReference type="InterPro" id="IPR017972">
    <property type="entry name" value="Cyt_P450_CS"/>
</dbReference>
<dbReference type="PROSITE" id="PS00086">
    <property type="entry name" value="CYTOCHROME_P450"/>
    <property type="match status" value="1"/>
</dbReference>
<accession>A0A0K0LBB1</accession>
<dbReference type="Pfam" id="PF00067">
    <property type="entry name" value="p450"/>
    <property type="match status" value="1"/>
</dbReference>
<evidence type="ECO:0000256" key="7">
    <source>
        <dbReference type="ARBA" id="ARBA00023033"/>
    </source>
</evidence>
<dbReference type="InterPro" id="IPR036396">
    <property type="entry name" value="Cyt_P450_sf"/>
</dbReference>
<proteinExistence type="evidence at transcript level"/>
<dbReference type="GO" id="GO:0020037">
    <property type="term" value="F:heme binding"/>
    <property type="evidence" value="ECO:0007669"/>
    <property type="project" value="InterPro"/>
</dbReference>
<evidence type="ECO:0000256" key="10">
    <source>
        <dbReference type="SAM" id="Phobius"/>
    </source>
</evidence>
<organism evidence="11">
    <name type="scientific">Nilaparvata lugens</name>
    <name type="common">Brown planthopper</name>
    <dbReference type="NCBI Taxonomy" id="108931"/>
    <lineage>
        <taxon>Eukaryota</taxon>
        <taxon>Metazoa</taxon>
        <taxon>Ecdysozoa</taxon>
        <taxon>Arthropoda</taxon>
        <taxon>Hexapoda</taxon>
        <taxon>Insecta</taxon>
        <taxon>Pterygota</taxon>
        <taxon>Neoptera</taxon>
        <taxon>Paraneoptera</taxon>
        <taxon>Hemiptera</taxon>
        <taxon>Auchenorrhyncha</taxon>
        <taxon>Fulgoroidea</taxon>
        <taxon>Delphacidae</taxon>
        <taxon>Delphacinae</taxon>
        <taxon>Nilaparvata</taxon>
    </lineage>
</organism>
<evidence type="ECO:0000256" key="2">
    <source>
        <dbReference type="ARBA" id="ARBA00010617"/>
    </source>
</evidence>
<evidence type="ECO:0000256" key="6">
    <source>
        <dbReference type="ARBA" id="ARBA00023004"/>
    </source>
</evidence>
<protein>
    <submittedName>
        <fullName evidence="11">Cytochrome P450 CYP4C61v2</fullName>
    </submittedName>
</protein>
<keyword evidence="10" id="KW-0472">Membrane</keyword>
<dbReference type="Gene3D" id="1.10.630.10">
    <property type="entry name" value="Cytochrome P450"/>
    <property type="match status" value="1"/>
</dbReference>
<keyword evidence="3 8" id="KW-0349">Heme</keyword>
<keyword evidence="6 8" id="KW-0408">Iron</keyword>
<comment type="cofactor">
    <cofactor evidence="1 8">
        <name>heme</name>
        <dbReference type="ChEBI" id="CHEBI:30413"/>
    </cofactor>
</comment>
<keyword evidence="5 9" id="KW-0560">Oxidoreductase</keyword>
<dbReference type="AlphaFoldDB" id="A0A0K0LBB1"/>
<keyword evidence="4 8" id="KW-0479">Metal-binding</keyword>
<dbReference type="OrthoDB" id="1470350at2759"/>
<dbReference type="PANTHER" id="PTHR24291:SF209">
    <property type="entry name" value="CYTOCHROME P450-LIKE PROTEIN"/>
    <property type="match status" value="1"/>
</dbReference>
<dbReference type="SMR" id="A0A0K0LBB1"/>
<keyword evidence="10" id="KW-0812">Transmembrane</keyword>
<evidence type="ECO:0000256" key="5">
    <source>
        <dbReference type="ARBA" id="ARBA00023002"/>
    </source>
</evidence>
<feature type="transmembrane region" description="Helical" evidence="10">
    <location>
        <begin position="6"/>
        <end position="23"/>
    </location>
</feature>
<name>A0A0K0LBB1_NILLU</name>
<dbReference type="GO" id="GO:0016705">
    <property type="term" value="F:oxidoreductase activity, acting on paired donors, with incorporation or reduction of molecular oxygen"/>
    <property type="evidence" value="ECO:0007669"/>
    <property type="project" value="InterPro"/>
</dbReference>
<evidence type="ECO:0000256" key="4">
    <source>
        <dbReference type="ARBA" id="ARBA00022723"/>
    </source>
</evidence>
<dbReference type="GO" id="GO:0005506">
    <property type="term" value="F:iron ion binding"/>
    <property type="evidence" value="ECO:0007669"/>
    <property type="project" value="InterPro"/>
</dbReference>
<evidence type="ECO:0000256" key="8">
    <source>
        <dbReference type="PIRSR" id="PIRSR602401-1"/>
    </source>
</evidence>
<reference evidence="11" key="1">
    <citation type="submission" date="2014-07" db="EMBL/GenBank/DDBJ databases">
        <title>A systematic study of Ichneumonosoma Meijere, Pelmatops Enderlein, Pseudopelmatops Shiraki and Soita Walker (Diptera: Tephritidae).</title>
        <authorList>
            <person name="Chen X.-L."/>
            <person name="Norrbom A."/>
            <person name="Zhu C.-D."/>
        </authorList>
    </citation>
    <scope>NUCLEOTIDE SEQUENCE</scope>
</reference>
<feature type="binding site" description="axial binding residue" evidence="8">
    <location>
        <position position="447"/>
    </location>
    <ligand>
        <name>heme</name>
        <dbReference type="ChEBI" id="CHEBI:30413"/>
    </ligand>
    <ligandPart>
        <name>Fe</name>
        <dbReference type="ChEBI" id="CHEBI:18248"/>
    </ligandPart>
</feature>
<comment type="similarity">
    <text evidence="2 9">Belongs to the cytochrome P450 family.</text>
</comment>
<dbReference type="GO" id="GO:0004497">
    <property type="term" value="F:monooxygenase activity"/>
    <property type="evidence" value="ECO:0007669"/>
    <property type="project" value="UniProtKB-KW"/>
</dbReference>
<dbReference type="InterPro" id="IPR050196">
    <property type="entry name" value="Cytochrome_P450_Monoox"/>
</dbReference>
<dbReference type="PANTHER" id="PTHR24291">
    <property type="entry name" value="CYTOCHROME P450 FAMILY 4"/>
    <property type="match status" value="1"/>
</dbReference>
<sequence>MITFILTSFALAIIVTYLVKLSYRRYQFLRKLKGLPGPKAYPIVGDSLEMLYLKRNELMKMNSEKRELYKSIYLEWSGPFAEIHLLRPEYVEVALKSTVNITKSMAYDFLHDWLGTGLLTSTGRKWQERRKMITPAFHFGILEDFVEIFGEKSRTLVEILKKQKFGEEFDMYPMITNCALDIICESAMGTTVNAQEKKDSDYVRAVYEVSELILYRALRPWLYAEFIWKMSSHGKAFYRNLKTLHDFTNKVIVERREATSKKCSLNESDDGVGRRKKKAFLDLLLEATENGHELSQADIREEVDTFMFEGHDTTAASIGWAIFLLGNNPEVQDRVVDELNDIFGDSDRLATIHDLNDMKYLEMVIKETLRLYPSVPFIGRLVTEDMVVGEHLIPAGVWVNIELFSVHRCRDHYSDPEKFNPDNFLPENTKSRHPFAYVPFSAGPRNCIGQKFALLEEKTILSSILRKFRVESTEKQEDICLMMDLVLRPESGVKIKMYPRDNNKQ</sequence>
<evidence type="ECO:0000256" key="9">
    <source>
        <dbReference type="RuleBase" id="RU000461"/>
    </source>
</evidence>
<evidence type="ECO:0000256" key="1">
    <source>
        <dbReference type="ARBA" id="ARBA00001971"/>
    </source>
</evidence>
<dbReference type="SUPFAM" id="SSF48264">
    <property type="entry name" value="Cytochrome P450"/>
    <property type="match status" value="1"/>
</dbReference>
<dbReference type="PRINTS" id="PR00385">
    <property type="entry name" value="P450"/>
</dbReference>